<dbReference type="Gene3D" id="3.40.50.1820">
    <property type="entry name" value="alpha/beta hydrolase"/>
    <property type="match status" value="1"/>
</dbReference>
<comment type="caution">
    <text evidence="4">The sequence shown here is derived from an EMBL/GenBank/DDBJ whole genome shotgun (WGS) entry which is preliminary data.</text>
</comment>
<sequence length="423" mass="46214">MAGTKGESFPILSYQPLRIFYQLFGGLFILLFCLPVWCVQAAIPACRPHPKWGFKQALMARLTRNIVDLYSNVGITETHTLKPGKEGDRFQTAEPFSSEHYRGPLASNPDVKPTTVGGTWFPEKPDVEKGFGGVMVLQIHGGAFVLGDGRTGYCGFMANTLIDKAGVDAVFAPQYRLSGYGSAGSAANPFPAALQDVITSYLYLTQTLGIPSQRIVLCGDSAGGNLVIGLLRYLDTFGRDLGISAPSCAVLIAPWVNPLASLGPDSVYKQHEHWSTDYLPVSFLRWGAKVYSSGVAEETLPYVTPLGNPWKTQVPVFATMGEAEILETDGTTWCRQMQEAGGNLEVSYEEHAVHDTLLMGAIIGWEESAQVVATRIGEFVAKVQKIPAKKSPDFERINKLKRIMSLSLIKDIYKNFNAPKLTP</sequence>
<dbReference type="PROSITE" id="PS01173">
    <property type="entry name" value="LIPASE_GDXG_HIS"/>
    <property type="match status" value="1"/>
</dbReference>
<dbReference type="InterPro" id="IPR013094">
    <property type="entry name" value="AB_hydrolase_3"/>
</dbReference>
<dbReference type="PANTHER" id="PTHR48081:SF8">
    <property type="entry name" value="ALPHA_BETA HYDROLASE FOLD-3 DOMAIN-CONTAINING PROTEIN-RELATED"/>
    <property type="match status" value="1"/>
</dbReference>
<dbReference type="Proteomes" id="UP001152533">
    <property type="component" value="Unassembled WGS sequence"/>
</dbReference>
<keyword evidence="5" id="KW-1185">Reference proteome</keyword>
<dbReference type="InterPro" id="IPR029058">
    <property type="entry name" value="AB_hydrolase_fold"/>
</dbReference>
<dbReference type="GO" id="GO:0016787">
    <property type="term" value="F:hydrolase activity"/>
    <property type="evidence" value="ECO:0007669"/>
    <property type="project" value="UniProtKB-KW"/>
</dbReference>
<reference evidence="4" key="1">
    <citation type="submission" date="2022-08" db="EMBL/GenBank/DDBJ databases">
        <authorList>
            <person name="Giroux E."/>
            <person name="Giroux E."/>
        </authorList>
    </citation>
    <scope>NUCLEOTIDE SEQUENCE</scope>
    <source>
        <strain evidence="4">H1091258</strain>
    </source>
</reference>
<organism evidence="4 5">
    <name type="scientific">Colletotrichum noveboracense</name>
    <dbReference type="NCBI Taxonomy" id="2664923"/>
    <lineage>
        <taxon>Eukaryota</taxon>
        <taxon>Fungi</taxon>
        <taxon>Dikarya</taxon>
        <taxon>Ascomycota</taxon>
        <taxon>Pezizomycotina</taxon>
        <taxon>Sordariomycetes</taxon>
        <taxon>Hypocreomycetidae</taxon>
        <taxon>Glomerellales</taxon>
        <taxon>Glomerellaceae</taxon>
        <taxon>Colletotrichum</taxon>
        <taxon>Colletotrichum gloeosporioides species complex</taxon>
    </lineage>
</organism>
<keyword evidence="2" id="KW-0378">Hydrolase</keyword>
<evidence type="ECO:0000256" key="1">
    <source>
        <dbReference type="ARBA" id="ARBA00010515"/>
    </source>
</evidence>
<dbReference type="PANTHER" id="PTHR48081">
    <property type="entry name" value="AB HYDROLASE SUPERFAMILY PROTEIN C4A8.06C"/>
    <property type="match status" value="1"/>
</dbReference>
<evidence type="ECO:0000313" key="5">
    <source>
        <dbReference type="Proteomes" id="UP001152533"/>
    </source>
</evidence>
<feature type="domain" description="Alpha/beta hydrolase fold-3" evidence="3">
    <location>
        <begin position="136"/>
        <end position="356"/>
    </location>
</feature>
<dbReference type="InterPro" id="IPR050300">
    <property type="entry name" value="GDXG_lipolytic_enzyme"/>
</dbReference>
<dbReference type="SUPFAM" id="SSF53474">
    <property type="entry name" value="alpha/beta-Hydrolases"/>
    <property type="match status" value="1"/>
</dbReference>
<protein>
    <recommendedName>
        <fullName evidence="3">Alpha/beta hydrolase fold-3 domain-containing protein</fullName>
    </recommendedName>
</protein>
<evidence type="ECO:0000259" key="3">
    <source>
        <dbReference type="Pfam" id="PF07859"/>
    </source>
</evidence>
<evidence type="ECO:0000313" key="4">
    <source>
        <dbReference type="EMBL" id="CAI0649917.1"/>
    </source>
</evidence>
<evidence type="ECO:0000256" key="2">
    <source>
        <dbReference type="ARBA" id="ARBA00022801"/>
    </source>
</evidence>
<proteinExistence type="inferred from homology"/>
<dbReference type="AlphaFoldDB" id="A0A9W4WBE4"/>
<comment type="similarity">
    <text evidence="1">Belongs to the 'GDXG' lipolytic enzyme family.</text>
</comment>
<name>A0A9W4WBE4_9PEZI</name>
<accession>A0A9W4WBE4</accession>
<dbReference type="EMBL" id="CAMGZC010000773">
    <property type="protein sequence ID" value="CAI0649917.1"/>
    <property type="molecule type" value="Genomic_DNA"/>
</dbReference>
<gene>
    <name evidence="4" type="ORF">CGXH109_LOCUS90716</name>
</gene>
<dbReference type="InterPro" id="IPR002168">
    <property type="entry name" value="Lipase_GDXG_HIS_AS"/>
</dbReference>
<dbReference type="Pfam" id="PF07859">
    <property type="entry name" value="Abhydrolase_3"/>
    <property type="match status" value="1"/>
</dbReference>